<gene>
    <name evidence="1" type="ORF">LXN57_39030</name>
</gene>
<accession>A0ABT0YBX9</accession>
<sequence length="352" mass="38640">MFLAFALHLRDAASEPTFRPVVNGAVDGVDVPAWYHLRLQLETARACREMSDSVTFEPDIPGTDRKADLKVDADRSPWLVETTAVLRGDADKSWEQYEDAIEHAVRAIEHRHNVDCVVSLDDHPPDAADGGGLGHTTEVWLATAERAAAVARTTLTPQIVRADHGWIAVYPESVPVGTTTFSGAIQERDGWKRLRRALAGKARQIEGPLPVWVRIDCRDGLFQFTDWPRMPPPERIAAMADAIRTEVSWPGCAQGVVLSSGYATSLGSNAPEAENVTADTDRGTFLRRLIAPGLVRDTVILPFGPAADSTAQQWREAYDTEPQWLDTDLAAAGMPLLADFWIHGPSEDHHDS</sequence>
<name>A0ABT0YBX9_9ACTN</name>
<proteinExistence type="predicted"/>
<reference evidence="1 2" key="1">
    <citation type="submission" date="2022-06" db="EMBL/GenBank/DDBJ databases">
        <title>Actinoplanes abujensis sp. nov., isolated from Nigerian arid soil.</title>
        <authorList>
            <person name="Ding P."/>
        </authorList>
    </citation>
    <scope>NUCLEOTIDE SEQUENCE [LARGE SCALE GENOMIC DNA]</scope>
    <source>
        <strain evidence="2">TRM88002</strain>
    </source>
</reference>
<organism evidence="1 2">
    <name type="scientific">Paractinoplanes hotanensis</name>
    <dbReference type="NCBI Taxonomy" id="2906497"/>
    <lineage>
        <taxon>Bacteria</taxon>
        <taxon>Bacillati</taxon>
        <taxon>Actinomycetota</taxon>
        <taxon>Actinomycetes</taxon>
        <taxon>Micromonosporales</taxon>
        <taxon>Micromonosporaceae</taxon>
        <taxon>Paractinoplanes</taxon>
    </lineage>
</organism>
<evidence type="ECO:0000313" key="2">
    <source>
        <dbReference type="Proteomes" id="UP001523216"/>
    </source>
</evidence>
<keyword evidence="2" id="KW-1185">Reference proteome</keyword>
<protein>
    <submittedName>
        <fullName evidence="1">Uncharacterized protein</fullName>
    </submittedName>
</protein>
<dbReference type="EMBL" id="JAMQOL010000060">
    <property type="protein sequence ID" value="MCM4083559.1"/>
    <property type="molecule type" value="Genomic_DNA"/>
</dbReference>
<dbReference type="RefSeq" id="WP_251803258.1">
    <property type="nucleotide sequence ID" value="NZ_JAMQOL010000060.1"/>
</dbReference>
<dbReference type="Proteomes" id="UP001523216">
    <property type="component" value="Unassembled WGS sequence"/>
</dbReference>
<evidence type="ECO:0000313" key="1">
    <source>
        <dbReference type="EMBL" id="MCM4083559.1"/>
    </source>
</evidence>
<comment type="caution">
    <text evidence="1">The sequence shown here is derived from an EMBL/GenBank/DDBJ whole genome shotgun (WGS) entry which is preliminary data.</text>
</comment>